<gene>
    <name evidence="1" type="ORF">FWILDA_LOCUS7276</name>
</gene>
<keyword evidence="2" id="KW-1185">Reference proteome</keyword>
<reference evidence="1" key="1">
    <citation type="submission" date="2022-08" db="EMBL/GenBank/DDBJ databases">
        <authorList>
            <person name="Kallberg Y."/>
            <person name="Tangrot J."/>
            <person name="Rosling A."/>
        </authorList>
    </citation>
    <scope>NUCLEOTIDE SEQUENCE</scope>
    <source>
        <strain evidence="1">Wild A</strain>
    </source>
</reference>
<dbReference type="AlphaFoldDB" id="A0A9W4SNR5"/>
<proteinExistence type="predicted"/>
<name>A0A9W4SNR5_9GLOM</name>
<dbReference type="Proteomes" id="UP001153678">
    <property type="component" value="Unassembled WGS sequence"/>
</dbReference>
<protein>
    <submittedName>
        <fullName evidence="1">17447_t:CDS:1</fullName>
    </submittedName>
</protein>
<evidence type="ECO:0000313" key="2">
    <source>
        <dbReference type="Proteomes" id="UP001153678"/>
    </source>
</evidence>
<dbReference type="EMBL" id="CAMKVN010001414">
    <property type="protein sequence ID" value="CAI2175806.1"/>
    <property type="molecule type" value="Genomic_DNA"/>
</dbReference>
<sequence length="116" mass="13149">MDDARRKVIIMVYGELYRALAVYVSEIWPNSVILSVTGQIGKKTICPSGAALSDFAKNHRHWTTINKNGLPIIVEDFMKIMCGELNDNEYDGIWITFVRDAIAYRMTFEEKGNGSD</sequence>
<accession>A0A9W4SNR5</accession>
<organism evidence="1 2">
    <name type="scientific">Funneliformis geosporum</name>
    <dbReference type="NCBI Taxonomy" id="1117311"/>
    <lineage>
        <taxon>Eukaryota</taxon>
        <taxon>Fungi</taxon>
        <taxon>Fungi incertae sedis</taxon>
        <taxon>Mucoromycota</taxon>
        <taxon>Glomeromycotina</taxon>
        <taxon>Glomeromycetes</taxon>
        <taxon>Glomerales</taxon>
        <taxon>Glomeraceae</taxon>
        <taxon>Funneliformis</taxon>
    </lineage>
</organism>
<comment type="caution">
    <text evidence="1">The sequence shown here is derived from an EMBL/GenBank/DDBJ whole genome shotgun (WGS) entry which is preliminary data.</text>
</comment>
<evidence type="ECO:0000313" key="1">
    <source>
        <dbReference type="EMBL" id="CAI2175806.1"/>
    </source>
</evidence>